<dbReference type="GO" id="GO:0000981">
    <property type="term" value="F:DNA-binding transcription factor activity, RNA polymerase II-specific"/>
    <property type="evidence" value="ECO:0007669"/>
    <property type="project" value="InterPro"/>
</dbReference>
<accession>A0A420I5B1</accession>
<protein>
    <submittedName>
        <fullName evidence="7">Putative fungal specific transcription factor</fullName>
    </submittedName>
</protein>
<dbReference type="Pfam" id="PF04082">
    <property type="entry name" value="Fungal_trans"/>
    <property type="match status" value="1"/>
</dbReference>
<dbReference type="GO" id="GO:0003677">
    <property type="term" value="F:DNA binding"/>
    <property type="evidence" value="ECO:0007669"/>
    <property type="project" value="InterPro"/>
</dbReference>
<dbReference type="PANTHER" id="PTHR47338:SF20">
    <property type="entry name" value="ZN(II)2CYS6 TRANSCRIPTION FACTOR (EUROFUNG)"/>
    <property type="match status" value="1"/>
</dbReference>
<comment type="caution">
    <text evidence="7">The sequence shown here is derived from an EMBL/GenBank/DDBJ whole genome shotgun (WGS) entry which is preliminary data.</text>
</comment>
<dbReference type="CDD" id="cd00067">
    <property type="entry name" value="GAL4"/>
    <property type="match status" value="1"/>
</dbReference>
<reference evidence="7 8" key="1">
    <citation type="journal article" date="2018" name="BMC Genomics">
        <title>Comparative genome analyses reveal sequence features reflecting distinct modes of host-adaptation between dicot and monocot powdery mildew.</title>
        <authorList>
            <person name="Wu Y."/>
            <person name="Ma X."/>
            <person name="Pan Z."/>
            <person name="Kale S.D."/>
            <person name="Song Y."/>
            <person name="King H."/>
            <person name="Zhang Q."/>
            <person name="Presley C."/>
            <person name="Deng X."/>
            <person name="Wei C.I."/>
            <person name="Xiao S."/>
        </authorList>
    </citation>
    <scope>NUCLEOTIDE SEQUENCE [LARGE SCALE GENOMIC DNA]</scope>
    <source>
        <strain evidence="7">UCSC1</strain>
    </source>
</reference>
<evidence type="ECO:0000256" key="3">
    <source>
        <dbReference type="ARBA" id="ARBA00023015"/>
    </source>
</evidence>
<dbReference type="GO" id="GO:0005634">
    <property type="term" value="C:nucleus"/>
    <property type="evidence" value="ECO:0007669"/>
    <property type="project" value="UniProtKB-SubCell"/>
</dbReference>
<evidence type="ECO:0000313" key="8">
    <source>
        <dbReference type="Proteomes" id="UP000285405"/>
    </source>
</evidence>
<gene>
    <name evidence="7" type="ORF">GcC1_128014</name>
</gene>
<evidence type="ECO:0000256" key="4">
    <source>
        <dbReference type="ARBA" id="ARBA00023163"/>
    </source>
</evidence>
<dbReference type="Pfam" id="PF00172">
    <property type="entry name" value="Zn_clus"/>
    <property type="match status" value="1"/>
</dbReference>
<dbReference type="EMBL" id="MCBR01012897">
    <property type="protein sequence ID" value="RKF64832.1"/>
    <property type="molecule type" value="Genomic_DNA"/>
</dbReference>
<dbReference type="InterPro" id="IPR050815">
    <property type="entry name" value="TF_fung"/>
</dbReference>
<keyword evidence="2" id="KW-0479">Metal-binding</keyword>
<evidence type="ECO:0000256" key="1">
    <source>
        <dbReference type="ARBA" id="ARBA00004123"/>
    </source>
</evidence>
<dbReference type="CDD" id="cd12148">
    <property type="entry name" value="fungal_TF_MHR"/>
    <property type="match status" value="1"/>
</dbReference>
<sequence length="571" mass="63754">MSLYGSHCADGVSEHQLPKAPQACITCRKQKRKCSKTLPACALCQRMNRHCDYSDSAPAPTSEDFNALRLKLAELESRLRYGERNFAPIHADVATPSSRLSSHDEPIRQLQQVSTYCPPHEASWPGIRSKFPSIAFLHGLAFSSGGISVPRPNFSTPPDILEVLACGSTVEASTAKYFASVHQWIPILCKEKLIRSLVKPLWEIEPDLCFLFLCIKLLATRPKDCFDCSQNELYLAAKRFIALAESIGLISLYVLQANILITIYEYGHAIYPAAWMSSGWSVRYGNLLGISGDKAAIDLIGKSNSKIDQEEYRRAWWGVLIVDRIISIGNMGYIVNPQEPQEEDLLPVDENSWEKGELSSTPQLTVSTPISEHVTSFPRLCQAYMLMGQVMFHHKGYNVSESSRFTKASQLCANISDLARKISEELLISKDFFSLISPLALTFSSICYLCNPYCCLDNVSNEEQRQIQTQAIDGLKTIAISIIDFADQVNIATQTVQDLDRVSPFIMDGIYAGSLTLAWLSRENGDESYQAGLGSLRQCLIKLSTRWRNAAEYVRILEAHEFAFALTQNST</sequence>
<evidence type="ECO:0000256" key="2">
    <source>
        <dbReference type="ARBA" id="ARBA00022723"/>
    </source>
</evidence>
<dbReference type="GO" id="GO:0006351">
    <property type="term" value="P:DNA-templated transcription"/>
    <property type="evidence" value="ECO:0007669"/>
    <property type="project" value="InterPro"/>
</dbReference>
<dbReference type="InterPro" id="IPR007219">
    <property type="entry name" value="XnlR_reg_dom"/>
</dbReference>
<feature type="domain" description="Zn(2)-C6 fungal-type" evidence="6">
    <location>
        <begin position="23"/>
        <end position="53"/>
    </location>
</feature>
<dbReference type="Gene3D" id="4.10.240.10">
    <property type="entry name" value="Zn(2)-C6 fungal-type DNA-binding domain"/>
    <property type="match status" value="1"/>
</dbReference>
<dbReference type="OrthoDB" id="3862662at2759"/>
<comment type="subcellular location">
    <subcellularLocation>
        <location evidence="1">Nucleus</location>
    </subcellularLocation>
</comment>
<dbReference type="SMART" id="SM00066">
    <property type="entry name" value="GAL4"/>
    <property type="match status" value="1"/>
</dbReference>
<evidence type="ECO:0000256" key="5">
    <source>
        <dbReference type="ARBA" id="ARBA00023242"/>
    </source>
</evidence>
<keyword evidence="3" id="KW-0805">Transcription regulation</keyword>
<evidence type="ECO:0000313" key="7">
    <source>
        <dbReference type="EMBL" id="RKF64832.1"/>
    </source>
</evidence>
<dbReference type="InterPro" id="IPR036864">
    <property type="entry name" value="Zn2-C6_fun-type_DNA-bd_sf"/>
</dbReference>
<name>A0A420I5B1_9PEZI</name>
<organism evidence="7 8">
    <name type="scientific">Golovinomyces cichoracearum</name>
    <dbReference type="NCBI Taxonomy" id="62708"/>
    <lineage>
        <taxon>Eukaryota</taxon>
        <taxon>Fungi</taxon>
        <taxon>Dikarya</taxon>
        <taxon>Ascomycota</taxon>
        <taxon>Pezizomycotina</taxon>
        <taxon>Leotiomycetes</taxon>
        <taxon>Erysiphales</taxon>
        <taxon>Erysiphaceae</taxon>
        <taxon>Golovinomyces</taxon>
    </lineage>
</organism>
<dbReference type="InterPro" id="IPR001138">
    <property type="entry name" value="Zn2Cys6_DnaBD"/>
</dbReference>
<dbReference type="AlphaFoldDB" id="A0A420I5B1"/>
<proteinExistence type="predicted"/>
<dbReference type="GO" id="GO:0008270">
    <property type="term" value="F:zinc ion binding"/>
    <property type="evidence" value="ECO:0007669"/>
    <property type="project" value="InterPro"/>
</dbReference>
<keyword evidence="5" id="KW-0539">Nucleus</keyword>
<dbReference type="SUPFAM" id="SSF57701">
    <property type="entry name" value="Zn2/Cys6 DNA-binding domain"/>
    <property type="match status" value="1"/>
</dbReference>
<dbReference type="PROSITE" id="PS00463">
    <property type="entry name" value="ZN2_CY6_FUNGAL_1"/>
    <property type="match status" value="1"/>
</dbReference>
<evidence type="ECO:0000259" key="6">
    <source>
        <dbReference type="PROSITE" id="PS50048"/>
    </source>
</evidence>
<dbReference type="PANTHER" id="PTHR47338">
    <property type="entry name" value="ZN(II)2CYS6 TRANSCRIPTION FACTOR (EUROFUNG)-RELATED"/>
    <property type="match status" value="1"/>
</dbReference>
<keyword evidence="4" id="KW-0804">Transcription</keyword>
<dbReference type="Proteomes" id="UP000285405">
    <property type="component" value="Unassembled WGS sequence"/>
</dbReference>
<dbReference type="PROSITE" id="PS50048">
    <property type="entry name" value="ZN2_CY6_FUNGAL_2"/>
    <property type="match status" value="1"/>
</dbReference>